<feature type="region of interest" description="Disordered" evidence="12">
    <location>
        <begin position="529"/>
        <end position="592"/>
    </location>
</feature>
<comment type="similarity">
    <text evidence="2 10">Belongs to the YME2 family.</text>
</comment>
<keyword evidence="10" id="KW-0694">RNA-binding</keyword>
<dbReference type="PANTHER" id="PTHR32198">
    <property type="entry name" value="MITOCHONDRIAL ESCAPE PROTEIN 2"/>
    <property type="match status" value="1"/>
</dbReference>
<dbReference type="OrthoDB" id="10267654at2759"/>
<dbReference type="STRING" id="1037660.A0A066VES9"/>
<evidence type="ECO:0000313" key="15">
    <source>
        <dbReference type="Proteomes" id="UP000027361"/>
    </source>
</evidence>
<keyword evidence="11" id="KW-0175">Coiled coil</keyword>
<accession>A0A066VES9</accession>
<comment type="subcellular location">
    <subcellularLocation>
        <location evidence="1 10">Mitochondrion inner membrane</location>
        <topology evidence="1 10">Single-pass membrane protein</topology>
    </subcellularLocation>
</comment>
<gene>
    <name evidence="14" type="ORF">K437DRAFT_258710</name>
</gene>
<dbReference type="AlphaFoldDB" id="A0A066VES9"/>
<evidence type="ECO:0000256" key="2">
    <source>
        <dbReference type="ARBA" id="ARBA00010320"/>
    </source>
</evidence>
<evidence type="ECO:0000259" key="13">
    <source>
        <dbReference type="Pfam" id="PF10443"/>
    </source>
</evidence>
<protein>
    <recommendedName>
        <fullName evidence="3 10">Mitochondrial escape protein 2</fullName>
    </recommendedName>
</protein>
<dbReference type="GeneID" id="25265053"/>
<keyword evidence="7 10" id="KW-0496">Mitochondrion</keyword>
<evidence type="ECO:0000256" key="8">
    <source>
        <dbReference type="ARBA" id="ARBA00023136"/>
    </source>
</evidence>
<organism evidence="14 15">
    <name type="scientific">Tilletiaria anomala (strain ATCC 24038 / CBS 436.72 / UBC 951)</name>
    <dbReference type="NCBI Taxonomy" id="1037660"/>
    <lineage>
        <taxon>Eukaryota</taxon>
        <taxon>Fungi</taxon>
        <taxon>Dikarya</taxon>
        <taxon>Basidiomycota</taxon>
        <taxon>Ustilaginomycotina</taxon>
        <taxon>Exobasidiomycetes</taxon>
        <taxon>Georgefischeriales</taxon>
        <taxon>Tilletiariaceae</taxon>
        <taxon>Tilletiaria</taxon>
    </lineage>
</organism>
<feature type="coiled-coil region" evidence="11">
    <location>
        <begin position="924"/>
        <end position="991"/>
    </location>
</feature>
<keyword evidence="8" id="KW-0472">Membrane</keyword>
<dbReference type="PANTHER" id="PTHR32198:SF2">
    <property type="entry name" value="MITOCHONDRIAL ESCAPE PROTEIN 2"/>
    <property type="match status" value="1"/>
</dbReference>
<feature type="domain" description="Mitochondrial escape protein 2 C-terminal" evidence="13">
    <location>
        <begin position="399"/>
        <end position="943"/>
    </location>
</feature>
<evidence type="ECO:0000256" key="10">
    <source>
        <dbReference type="RuleBase" id="RU367108"/>
    </source>
</evidence>
<dbReference type="SUPFAM" id="SSF54928">
    <property type="entry name" value="RNA-binding domain, RBD"/>
    <property type="match status" value="1"/>
</dbReference>
<evidence type="ECO:0000256" key="12">
    <source>
        <dbReference type="SAM" id="MobiDB-lite"/>
    </source>
</evidence>
<evidence type="ECO:0000256" key="7">
    <source>
        <dbReference type="ARBA" id="ARBA00023128"/>
    </source>
</evidence>
<evidence type="ECO:0000256" key="5">
    <source>
        <dbReference type="ARBA" id="ARBA00022792"/>
    </source>
</evidence>
<keyword evidence="10" id="KW-0507">mRNA processing</keyword>
<sequence>MLAAGLRLWPPPARSVRPLIAWSSTVAPTRGPTADAQGPRSASSCNHRNEAQGSLRGLRKPACSGNQRLTGLAFTKRHFASSSIRDLAQGAGVTPFDPLHCPISVNADGIANELTMASGYLYFDSCFPIKLGWWDLRSYLASAEQGLLLERIKNSIPPEEEVGHGFKVLGVEERIKDGGAFVSFAYKKHITEDRDVALLEIERSLKRNLKRFYDPNTIILFSKPSLHVVQGRPWRDDLNRFPASRIKVQLQGGDISEERIWEILRPYGRISNIEKKPNEATVTFSRIRGATSARNCAHGMTLPDGPTLVINYERILRSKMMWDWFSNHPRIVFPVILTLLGTITYVVFDPIRAWFVEQKLENTFNLEQYKLYGWLKKTTGQLLGEDFKDIAKEDIWWERQQAAKNISGLLKETPSTFITVSGPRGSGKGQLIERTLQGDVLHLDIDCDTIAKAGKADAALVNALAGETGYWPVFSWLNSLNNLIDLAAVGLIGSKAGFAAPIDAQLRQVLGVVTSALVSVNAREAKKAEKRAKKAGKRGQEENEKAFSKPSAAAAAAIAATQASKQDEKGAAELSTGENGSDKKGSGLTDTLGQGVSKLKSAILGEGEEAKATKEAEAQAALEGEKQARVSRDEWEMEKGLASEVSPSAARRIPVVVIKSFHHKGVKNPVLWQTLAEWSAELVTNGIAHVVFVSDNPVAMGKELTKALPNRPFEGVLLADADELRARKIVSSKLRELIGTAPEEEASRGITEELKRKQEQLGAEDDLKYGGLNRETAECVDKLGGRLTDLETLIQKVSLGQNVKSAVEDIITRTVIELRKNAFGDDVEDSKTLPWSRGQAWTIVSLLASNEELNYYGTLHDAFKGDEGALKAMEQEEIISVRHTDGRPSTIRAGRPVFQEAIKRLVDDRVFANTQRFLSNASAIASNEAIVREVERELRDLAEVYSVRTADVGKARAVYLLEKMADAHAKIQHFDKENAALKKRLNSLQER</sequence>
<dbReference type="GO" id="GO:0005743">
    <property type="term" value="C:mitochondrial inner membrane"/>
    <property type="evidence" value="ECO:0007669"/>
    <property type="project" value="UniProtKB-SubCell"/>
</dbReference>
<dbReference type="HOGENOM" id="CLU_007861_1_0_1"/>
<evidence type="ECO:0000313" key="14">
    <source>
        <dbReference type="EMBL" id="KDN40247.1"/>
    </source>
</evidence>
<keyword evidence="6" id="KW-1133">Transmembrane helix</keyword>
<dbReference type="GO" id="GO:0006397">
    <property type="term" value="P:mRNA processing"/>
    <property type="evidence" value="ECO:0007669"/>
    <property type="project" value="UniProtKB-UniRule"/>
</dbReference>
<dbReference type="Proteomes" id="UP000027361">
    <property type="component" value="Unassembled WGS sequence"/>
</dbReference>
<dbReference type="RefSeq" id="XP_013241319.1">
    <property type="nucleotide sequence ID" value="XM_013385865.1"/>
</dbReference>
<evidence type="ECO:0000256" key="6">
    <source>
        <dbReference type="ARBA" id="ARBA00022989"/>
    </source>
</evidence>
<feature type="compositionally biased region" description="Low complexity" evidence="12">
    <location>
        <begin position="548"/>
        <end position="564"/>
    </location>
</feature>
<dbReference type="Pfam" id="PF10443">
    <property type="entry name" value="RNA12"/>
    <property type="match status" value="1"/>
</dbReference>
<evidence type="ECO:0000256" key="11">
    <source>
        <dbReference type="SAM" id="Coils"/>
    </source>
</evidence>
<feature type="compositionally biased region" description="Basic and acidic residues" evidence="12">
    <location>
        <begin position="538"/>
        <end position="547"/>
    </location>
</feature>
<dbReference type="FunCoup" id="A0A066VES9">
    <property type="interactions" value="7"/>
</dbReference>
<comment type="caution">
    <text evidence="14">The sequence shown here is derived from an EMBL/GenBank/DDBJ whole genome shotgun (WGS) entry which is preliminary data.</text>
</comment>
<dbReference type="InterPro" id="IPR018850">
    <property type="entry name" value="Mt_escape_2_C"/>
</dbReference>
<dbReference type="OMA" id="WTPEQAW"/>
<keyword evidence="5 10" id="KW-0999">Mitochondrion inner membrane</keyword>
<dbReference type="InParanoid" id="A0A066VES9"/>
<feature type="region of interest" description="Disordered" evidence="12">
    <location>
        <begin position="27"/>
        <end position="59"/>
    </location>
</feature>
<name>A0A066VES9_TILAU</name>
<dbReference type="InterPro" id="IPR039627">
    <property type="entry name" value="Yme2_C"/>
</dbReference>
<evidence type="ECO:0000256" key="1">
    <source>
        <dbReference type="ARBA" id="ARBA00004434"/>
    </source>
</evidence>
<dbReference type="EMBL" id="JMSN01000093">
    <property type="protein sequence ID" value="KDN40247.1"/>
    <property type="molecule type" value="Genomic_DNA"/>
</dbReference>
<keyword evidence="4" id="KW-0812">Transmembrane</keyword>
<proteinExistence type="inferred from homology"/>
<dbReference type="InterPro" id="IPR035979">
    <property type="entry name" value="RBD_domain_sf"/>
</dbReference>
<evidence type="ECO:0000256" key="9">
    <source>
        <dbReference type="ARBA" id="ARBA00025276"/>
    </source>
</evidence>
<evidence type="ECO:0000256" key="4">
    <source>
        <dbReference type="ARBA" id="ARBA00022692"/>
    </source>
</evidence>
<keyword evidence="15" id="KW-1185">Reference proteome</keyword>
<evidence type="ECO:0000256" key="3">
    <source>
        <dbReference type="ARBA" id="ARBA00020222"/>
    </source>
</evidence>
<comment type="function">
    <text evidence="9 10">Plays a role in maintaining the mitochondrial genome and in controlling the mtDNA escape. Involved in the regulation of mtDNA nucleotide structure and number. May have a dispensable role in early maturation of pre-rRNA.</text>
</comment>
<reference evidence="14 15" key="1">
    <citation type="submission" date="2014-05" db="EMBL/GenBank/DDBJ databases">
        <title>Draft genome sequence of a rare smut relative, Tilletiaria anomala UBC 951.</title>
        <authorList>
            <consortium name="DOE Joint Genome Institute"/>
            <person name="Toome M."/>
            <person name="Kuo A."/>
            <person name="Henrissat B."/>
            <person name="Lipzen A."/>
            <person name="Tritt A."/>
            <person name="Yoshinaga Y."/>
            <person name="Zane M."/>
            <person name="Barry K."/>
            <person name="Grigoriev I.V."/>
            <person name="Spatafora J.W."/>
            <person name="Aimea M.C."/>
        </authorList>
    </citation>
    <scope>NUCLEOTIDE SEQUENCE [LARGE SCALE GENOMIC DNA]</scope>
    <source>
        <strain evidence="14 15">UBC 951</strain>
    </source>
</reference>
<dbReference type="GO" id="GO:0003723">
    <property type="term" value="F:RNA binding"/>
    <property type="evidence" value="ECO:0007669"/>
    <property type="project" value="UniProtKB-UniRule"/>
</dbReference>